<evidence type="ECO:0000313" key="1">
    <source>
        <dbReference type="EMBL" id="GFS61565.1"/>
    </source>
</evidence>
<comment type="caution">
    <text evidence="1">The sequence shown here is derived from an EMBL/GenBank/DDBJ whole genome shotgun (WGS) entry which is preliminary data.</text>
</comment>
<name>A0A8X6MIL7_9ARAC</name>
<organism evidence="1 2">
    <name type="scientific">Trichonephila inaurata madagascariensis</name>
    <dbReference type="NCBI Taxonomy" id="2747483"/>
    <lineage>
        <taxon>Eukaryota</taxon>
        <taxon>Metazoa</taxon>
        <taxon>Ecdysozoa</taxon>
        <taxon>Arthropoda</taxon>
        <taxon>Chelicerata</taxon>
        <taxon>Arachnida</taxon>
        <taxon>Araneae</taxon>
        <taxon>Araneomorphae</taxon>
        <taxon>Entelegynae</taxon>
        <taxon>Araneoidea</taxon>
        <taxon>Nephilidae</taxon>
        <taxon>Trichonephila</taxon>
        <taxon>Trichonephila inaurata</taxon>
    </lineage>
</organism>
<dbReference type="EMBL" id="BMAV01027699">
    <property type="protein sequence ID" value="GFS61565.1"/>
    <property type="molecule type" value="Genomic_DNA"/>
</dbReference>
<reference evidence="1" key="1">
    <citation type="submission" date="2020-08" db="EMBL/GenBank/DDBJ databases">
        <title>Multicomponent nature underlies the extraordinary mechanical properties of spider dragline silk.</title>
        <authorList>
            <person name="Kono N."/>
            <person name="Nakamura H."/>
            <person name="Mori M."/>
            <person name="Yoshida Y."/>
            <person name="Ohtoshi R."/>
            <person name="Malay A.D."/>
            <person name="Moran D.A.P."/>
            <person name="Tomita M."/>
            <person name="Numata K."/>
            <person name="Arakawa K."/>
        </authorList>
    </citation>
    <scope>NUCLEOTIDE SEQUENCE</scope>
</reference>
<keyword evidence="2" id="KW-1185">Reference proteome</keyword>
<evidence type="ECO:0000313" key="2">
    <source>
        <dbReference type="Proteomes" id="UP000886998"/>
    </source>
</evidence>
<proteinExistence type="predicted"/>
<accession>A0A8X6MIL7</accession>
<protein>
    <submittedName>
        <fullName evidence="1">Uncharacterized protein</fullName>
    </submittedName>
</protein>
<dbReference type="Proteomes" id="UP000886998">
    <property type="component" value="Unassembled WGS sequence"/>
</dbReference>
<sequence>MEYCSIEKNAKDEINDPVLEHTFGNKTVHKISLPSQMRIKNTDLNLEKYSNMYPRNLDSFARWNVFYEEPEHEDNVCFLQKNTIATVENSRVQISTPYLSLKNGSNFNAAD</sequence>
<dbReference type="AlphaFoldDB" id="A0A8X6MIL7"/>
<gene>
    <name evidence="1" type="ORF">TNIN_113321</name>
</gene>